<evidence type="ECO:0008006" key="3">
    <source>
        <dbReference type="Google" id="ProtNLM"/>
    </source>
</evidence>
<dbReference type="EMBL" id="JAXQNO010000019">
    <property type="protein sequence ID" value="KAK4774473.1"/>
    <property type="molecule type" value="Genomic_DNA"/>
</dbReference>
<keyword evidence="2" id="KW-1185">Reference proteome</keyword>
<dbReference type="Proteomes" id="UP001346149">
    <property type="component" value="Unassembled WGS sequence"/>
</dbReference>
<evidence type="ECO:0000313" key="2">
    <source>
        <dbReference type="Proteomes" id="UP001346149"/>
    </source>
</evidence>
<gene>
    <name evidence="1" type="ORF">SAY86_009408</name>
</gene>
<dbReference type="PANTHER" id="PTHR33703">
    <property type="entry name" value="OS07G0691300 PROTEIN"/>
    <property type="match status" value="1"/>
</dbReference>
<comment type="caution">
    <text evidence="1">The sequence shown here is derived from an EMBL/GenBank/DDBJ whole genome shotgun (WGS) entry which is preliminary data.</text>
</comment>
<organism evidence="1 2">
    <name type="scientific">Trapa natans</name>
    <name type="common">Water chestnut</name>
    <dbReference type="NCBI Taxonomy" id="22666"/>
    <lineage>
        <taxon>Eukaryota</taxon>
        <taxon>Viridiplantae</taxon>
        <taxon>Streptophyta</taxon>
        <taxon>Embryophyta</taxon>
        <taxon>Tracheophyta</taxon>
        <taxon>Spermatophyta</taxon>
        <taxon>Magnoliopsida</taxon>
        <taxon>eudicotyledons</taxon>
        <taxon>Gunneridae</taxon>
        <taxon>Pentapetalae</taxon>
        <taxon>rosids</taxon>
        <taxon>malvids</taxon>
        <taxon>Myrtales</taxon>
        <taxon>Lythraceae</taxon>
        <taxon>Trapa</taxon>
    </lineage>
</organism>
<dbReference type="Pfam" id="PF07107">
    <property type="entry name" value="WI12"/>
    <property type="match status" value="1"/>
</dbReference>
<reference evidence="1 2" key="1">
    <citation type="journal article" date="2023" name="Hortic Res">
        <title>Pangenome of water caltrop reveals structural variations and asymmetric subgenome divergence after allopolyploidization.</title>
        <authorList>
            <person name="Zhang X."/>
            <person name="Chen Y."/>
            <person name="Wang L."/>
            <person name="Yuan Y."/>
            <person name="Fang M."/>
            <person name="Shi L."/>
            <person name="Lu R."/>
            <person name="Comes H.P."/>
            <person name="Ma Y."/>
            <person name="Chen Y."/>
            <person name="Huang G."/>
            <person name="Zhou Y."/>
            <person name="Zheng Z."/>
            <person name="Qiu Y."/>
        </authorList>
    </citation>
    <scope>NUCLEOTIDE SEQUENCE [LARGE SCALE GENOMIC DNA]</scope>
    <source>
        <strain evidence="1">F231</strain>
    </source>
</reference>
<dbReference type="PANTHER" id="PTHR33703:SF15">
    <property type="entry name" value="WOUND-INDUCED-LIKE PROTEIN"/>
    <property type="match status" value="1"/>
</dbReference>
<sequence length="79" mass="8636">MRLLTGSPSAAVDTFQFVPHSVTSFGSTVLSEGCDPTGSITWVHAWTVSDGIITQVSEANLVSSHRRHRCYGLRFENLI</sequence>
<proteinExistence type="predicted"/>
<name>A0AAN7L1L3_TRANT</name>
<protein>
    <recommendedName>
        <fullName evidence="3">Wound-induced protein 1</fullName>
    </recommendedName>
</protein>
<dbReference type="InterPro" id="IPR009798">
    <property type="entry name" value="Wun1-like"/>
</dbReference>
<evidence type="ECO:0000313" key="1">
    <source>
        <dbReference type="EMBL" id="KAK4774473.1"/>
    </source>
</evidence>
<accession>A0AAN7L1L3</accession>
<dbReference type="AlphaFoldDB" id="A0AAN7L1L3"/>